<sequence length="282" mass="32517">MGRYNSEWTEDKYQRFINEGRGQGTGAEYKPWLTINDYPSMGRVSRILGWKTGRVHHLFTDLQARYFYLLEWADQVMDIRECFPLLNADEVIQNKAGLDFQCFCDKKTGTPYVLQTTFLITLRTINGKEQIIARTVKAQSELEKRLTLESLEIQRRYWDAKGIDWGVITNKDIPVSAAKNIEWLHSSKNLEDRGLDTDAAEQIGALLQEEIYQNPMQLRKVLQDFEKENLLEAGTALAVFKYLLANKRLKINITEAINLNLPANHIILGIADSSQRKVMKCL</sequence>
<dbReference type="InterPro" id="IPR014833">
    <property type="entry name" value="TnsA_N"/>
</dbReference>
<evidence type="ECO:0000313" key="4">
    <source>
        <dbReference type="Proteomes" id="UP000003860"/>
    </source>
</evidence>
<name>F1T7X4_9FIRM</name>
<keyword evidence="3" id="KW-0255">Endonuclease</keyword>
<dbReference type="CDD" id="cd22362">
    <property type="entry name" value="TnsA_endonuclease-like"/>
    <property type="match status" value="1"/>
</dbReference>
<dbReference type="Proteomes" id="UP000003860">
    <property type="component" value="Unassembled WGS sequence"/>
</dbReference>
<evidence type="ECO:0000259" key="1">
    <source>
        <dbReference type="Pfam" id="PF08721"/>
    </source>
</evidence>
<dbReference type="InterPro" id="IPR011335">
    <property type="entry name" value="Restrct_endonuc-II-like"/>
</dbReference>
<comment type="caution">
    <text evidence="3">The sequence shown here is derived from an EMBL/GenBank/DDBJ whole genome shotgun (WGS) entry which is preliminary data.</text>
</comment>
<dbReference type="GO" id="GO:0003676">
    <property type="term" value="F:nucleic acid binding"/>
    <property type="evidence" value="ECO:0007669"/>
    <property type="project" value="InterPro"/>
</dbReference>
<dbReference type="STRING" id="588581.Cpap_4008"/>
<dbReference type="InterPro" id="IPR036388">
    <property type="entry name" value="WH-like_DNA-bd_sf"/>
</dbReference>
<dbReference type="SUPFAM" id="SSF52980">
    <property type="entry name" value="Restriction endonuclease-like"/>
    <property type="match status" value="1"/>
</dbReference>
<dbReference type="RefSeq" id="WP_004616389.1">
    <property type="nucleotide sequence ID" value="NZ_ACXX02000001.1"/>
</dbReference>
<dbReference type="EMBL" id="ACXX02000001">
    <property type="protein sequence ID" value="EGD49572.1"/>
    <property type="molecule type" value="Genomic_DNA"/>
</dbReference>
<evidence type="ECO:0000313" key="3">
    <source>
        <dbReference type="EMBL" id="EGD49572.1"/>
    </source>
</evidence>
<keyword evidence="4" id="KW-1185">Reference proteome</keyword>
<feature type="domain" description="TnsA endonuclease C-terminal" evidence="1">
    <location>
        <begin position="172"/>
        <end position="253"/>
    </location>
</feature>
<organism evidence="3 4">
    <name type="scientific">Ruminiclostridium papyrosolvens DSM 2782</name>
    <dbReference type="NCBI Taxonomy" id="588581"/>
    <lineage>
        <taxon>Bacteria</taxon>
        <taxon>Bacillati</taxon>
        <taxon>Bacillota</taxon>
        <taxon>Clostridia</taxon>
        <taxon>Eubacteriales</taxon>
        <taxon>Oscillospiraceae</taxon>
        <taxon>Ruminiclostridium</taxon>
    </lineage>
</organism>
<dbReference type="eggNOG" id="ENOG502Z9E1">
    <property type="taxonomic scope" value="Bacteria"/>
</dbReference>
<keyword evidence="3" id="KW-0540">Nuclease</keyword>
<dbReference type="Gene3D" id="3.40.1350.10">
    <property type="match status" value="1"/>
</dbReference>
<dbReference type="GO" id="GO:0004519">
    <property type="term" value="F:endonuclease activity"/>
    <property type="evidence" value="ECO:0007669"/>
    <property type="project" value="UniProtKB-KW"/>
</dbReference>
<evidence type="ECO:0000259" key="2">
    <source>
        <dbReference type="Pfam" id="PF08722"/>
    </source>
</evidence>
<dbReference type="Gene3D" id="1.10.10.10">
    <property type="entry name" value="Winged helix-like DNA-binding domain superfamily/Winged helix DNA-binding domain"/>
    <property type="match status" value="1"/>
</dbReference>
<proteinExistence type="predicted"/>
<reference evidence="3" key="1">
    <citation type="submission" date="2009-07" db="EMBL/GenBank/DDBJ databases">
        <authorList>
            <consortium name="US DOE Joint Genome Institute (JGI-PGF)"/>
            <person name="Lucas S."/>
            <person name="Copeland A."/>
            <person name="Lapidus A."/>
            <person name="Glavina del Rio T."/>
            <person name="Tice H."/>
            <person name="Bruce D."/>
            <person name="Goodwin L."/>
            <person name="Pitluck S."/>
            <person name="Larimer F."/>
            <person name="Land M.L."/>
            <person name="Mouttaki H."/>
            <person name="He Z."/>
            <person name="Zhou J."/>
            <person name="Hemme C.L."/>
        </authorList>
    </citation>
    <scope>NUCLEOTIDE SEQUENCE</scope>
    <source>
        <strain evidence="3">DSM 2782</strain>
    </source>
</reference>
<reference evidence="3" key="2">
    <citation type="submission" date="2011-01" db="EMBL/GenBank/DDBJ databases">
        <title>The Non-contiguous Finished genome of Clostridium papyrosolvens.</title>
        <authorList>
            <person name="Lucas S."/>
            <person name="Copeland A."/>
            <person name="Lapidus A."/>
            <person name="Cheng J.-F."/>
            <person name="Goodwin L."/>
            <person name="Pitluck S."/>
            <person name="Misra M."/>
            <person name="Chertkov O."/>
            <person name="Detter J.C."/>
            <person name="Han C."/>
            <person name="Tapia R."/>
            <person name="Land M."/>
            <person name="Hauser L."/>
            <person name="Kyrpides N."/>
            <person name="Ivanova N."/>
            <person name="Pagani I."/>
            <person name="Mouttaki H."/>
            <person name="He Z."/>
            <person name="Zhou J."/>
            <person name="Hemme C.L."/>
            <person name="Woyke T."/>
        </authorList>
    </citation>
    <scope>NUCLEOTIDE SEQUENCE [LARGE SCALE GENOMIC DNA]</scope>
    <source>
        <strain evidence="3">DSM 2782</strain>
    </source>
</reference>
<dbReference type="InterPro" id="IPR014832">
    <property type="entry name" value="TnsA_C"/>
</dbReference>
<dbReference type="Pfam" id="PF08721">
    <property type="entry name" value="Tn7_Tnp_TnsA_C"/>
    <property type="match status" value="1"/>
</dbReference>
<dbReference type="Pfam" id="PF08722">
    <property type="entry name" value="Tn7_TnsA-like_N"/>
    <property type="match status" value="1"/>
</dbReference>
<accession>F1T7X4</accession>
<keyword evidence="3" id="KW-0378">Hydrolase</keyword>
<dbReference type="InterPro" id="IPR011856">
    <property type="entry name" value="tRNA_endonuc-like_dom_sf"/>
</dbReference>
<feature type="domain" description="TnsA endonuclease N-terminal" evidence="2">
    <location>
        <begin position="74"/>
        <end position="169"/>
    </location>
</feature>
<dbReference type="AlphaFoldDB" id="F1T7X4"/>
<gene>
    <name evidence="3" type="ORF">Cpap_4008</name>
</gene>
<protein>
    <submittedName>
        <fullName evidence="3">TnsA endonuclease</fullName>
    </submittedName>
</protein>